<gene>
    <name evidence="12" type="primary">WBGene00277068</name>
</gene>
<dbReference type="GO" id="GO:0051213">
    <property type="term" value="F:dioxygenase activity"/>
    <property type="evidence" value="ECO:0007669"/>
    <property type="project" value="UniProtKB-KW"/>
</dbReference>
<dbReference type="InterPro" id="IPR032862">
    <property type="entry name" value="ALKBH6"/>
</dbReference>
<dbReference type="SUPFAM" id="SSF46785">
    <property type="entry name" value="Winged helix' DNA-binding domain"/>
    <property type="match status" value="1"/>
</dbReference>
<keyword evidence="13" id="KW-1185">Reference proteome</keyword>
<protein>
    <submittedName>
        <fullName evidence="12">Uncharacterized protein</fullName>
    </submittedName>
</protein>
<organism evidence="12 13">
    <name type="scientific">Pristionchus pacificus</name>
    <name type="common">Parasitic nematode worm</name>
    <dbReference type="NCBI Taxonomy" id="54126"/>
    <lineage>
        <taxon>Eukaryota</taxon>
        <taxon>Metazoa</taxon>
        <taxon>Ecdysozoa</taxon>
        <taxon>Nematoda</taxon>
        <taxon>Chromadorea</taxon>
        <taxon>Rhabditida</taxon>
        <taxon>Rhabditina</taxon>
        <taxon>Diplogasteromorpha</taxon>
        <taxon>Diplogasteroidea</taxon>
        <taxon>Neodiplogasteridae</taxon>
        <taxon>Pristionchus</taxon>
    </lineage>
</organism>
<dbReference type="SMART" id="SM00339">
    <property type="entry name" value="FH"/>
    <property type="match status" value="1"/>
</dbReference>
<sequence>MESTFIDEGDSGWDLTSYTGNINSNSNSNSSFTGLDWISKVDLSKFREEITPDIQKYKKPSPVKVESYEKKPSSSYSNMVALALKNSATGQLAVSDIYTFICEQFPYFRTAPPGWKNSVRHNLSLNKNFQKIEIKHETHGRKSCLWSIRSDKIAKVDAELEKWREKEGAEEEHDTVEEDEEISSSDPTSSHKISEYVYTPRERPQKIKGISCKSITSKTEQSSKSSSIVSKSRPAILSRTNSKRPISSVIHESEVPSATPTLCWKYSYGSHVSPSRPVSPTLSSLNIDRSVKRFPSTPNKNAHINLFDLISPNPKRNTGLFPNALNDNSLLACTLAASPYKGPTTFPPALMTESQPMLKGDKLLSYRVSNAPPSVYYIPEFISKDEEDALLNEIDMAPKPKWEVLLNRKLINYGGIVGKKSLFAIDDFPPRVRCLMLRVSEYLTRPLNHALVNEYLPGQGIMAHTDGPSFLPVITTVTIGSHTVLDFYDSFDANDVSSPTKKRRGGLLLERRSLVVITQSLYQDMLHGICEKMQDTIDESIWNAKGRLGDVISRDRRISLTLRTVDKTNNGVASLLGGRV</sequence>
<evidence type="ECO:0000256" key="9">
    <source>
        <dbReference type="ARBA" id="ARBA00023242"/>
    </source>
</evidence>
<dbReference type="PROSITE" id="PS51471">
    <property type="entry name" value="FE2OG_OXY"/>
    <property type="match status" value="1"/>
</dbReference>
<dbReference type="PROSITE" id="PS50039">
    <property type="entry name" value="FORK_HEAD_3"/>
    <property type="match status" value="1"/>
</dbReference>
<dbReference type="Gene3D" id="2.60.120.590">
    <property type="entry name" value="Alpha-ketoglutarate-dependent dioxygenase AlkB-like"/>
    <property type="match status" value="1"/>
</dbReference>
<dbReference type="InterPro" id="IPR036390">
    <property type="entry name" value="WH_DNA-bd_sf"/>
</dbReference>
<evidence type="ECO:0000313" key="12">
    <source>
        <dbReference type="EnsemblMetazoa" id="PPA38699.1"/>
    </source>
</evidence>
<evidence type="ECO:0000256" key="3">
    <source>
        <dbReference type="ARBA" id="ARBA00007879"/>
    </source>
</evidence>
<keyword evidence="6" id="KW-0560">Oxidoreductase</keyword>
<dbReference type="GO" id="GO:0005634">
    <property type="term" value="C:nucleus"/>
    <property type="evidence" value="ECO:0000318"/>
    <property type="project" value="GO_Central"/>
</dbReference>
<evidence type="ECO:0000256" key="8">
    <source>
        <dbReference type="ARBA" id="ARBA00023125"/>
    </source>
</evidence>
<evidence type="ECO:0000256" key="4">
    <source>
        <dbReference type="ARBA" id="ARBA00022723"/>
    </source>
</evidence>
<dbReference type="Gene3D" id="1.10.10.10">
    <property type="entry name" value="Winged helix-like DNA-binding domain superfamily/Winged helix DNA-binding domain"/>
    <property type="match status" value="1"/>
</dbReference>
<accession>A0A8R1UR83</accession>
<evidence type="ECO:0000256" key="11">
    <source>
        <dbReference type="SAM" id="MobiDB-lite"/>
    </source>
</evidence>
<evidence type="ECO:0000256" key="6">
    <source>
        <dbReference type="ARBA" id="ARBA00023002"/>
    </source>
</evidence>
<evidence type="ECO:0000313" key="13">
    <source>
        <dbReference type="Proteomes" id="UP000005239"/>
    </source>
</evidence>
<comment type="subcellular location">
    <subcellularLocation>
        <location evidence="2 10">Nucleus</location>
    </subcellularLocation>
</comment>
<dbReference type="GO" id="GO:0046872">
    <property type="term" value="F:metal ion binding"/>
    <property type="evidence" value="ECO:0007669"/>
    <property type="project" value="UniProtKB-KW"/>
</dbReference>
<proteinExistence type="inferred from homology"/>
<keyword evidence="5" id="KW-0223">Dioxygenase</keyword>
<dbReference type="GO" id="GO:0003700">
    <property type="term" value="F:DNA-binding transcription factor activity"/>
    <property type="evidence" value="ECO:0007669"/>
    <property type="project" value="InterPro"/>
</dbReference>
<reference evidence="12" key="2">
    <citation type="submission" date="2022-06" db="UniProtKB">
        <authorList>
            <consortium name="EnsemblMetazoa"/>
        </authorList>
    </citation>
    <scope>IDENTIFICATION</scope>
    <source>
        <strain evidence="12">PS312</strain>
    </source>
</reference>
<reference evidence="13" key="1">
    <citation type="journal article" date="2008" name="Nat. Genet.">
        <title>The Pristionchus pacificus genome provides a unique perspective on nematode lifestyle and parasitism.</title>
        <authorList>
            <person name="Dieterich C."/>
            <person name="Clifton S.W."/>
            <person name="Schuster L.N."/>
            <person name="Chinwalla A."/>
            <person name="Delehaunty K."/>
            <person name="Dinkelacker I."/>
            <person name="Fulton L."/>
            <person name="Fulton R."/>
            <person name="Godfrey J."/>
            <person name="Minx P."/>
            <person name="Mitreva M."/>
            <person name="Roeseler W."/>
            <person name="Tian H."/>
            <person name="Witte H."/>
            <person name="Yang S.P."/>
            <person name="Wilson R.K."/>
            <person name="Sommer R.J."/>
        </authorList>
    </citation>
    <scope>NUCLEOTIDE SEQUENCE [LARGE SCALE GENOMIC DNA]</scope>
    <source>
        <strain evidence="13">PS312</strain>
    </source>
</reference>
<keyword evidence="4" id="KW-0479">Metal-binding</keyword>
<keyword evidence="9 10" id="KW-0539">Nucleus</keyword>
<accession>A0A2A6BYQ1</accession>
<evidence type="ECO:0000256" key="7">
    <source>
        <dbReference type="ARBA" id="ARBA00023004"/>
    </source>
</evidence>
<comment type="cofactor">
    <cofactor evidence="1">
        <name>Fe(2+)</name>
        <dbReference type="ChEBI" id="CHEBI:29033"/>
    </cofactor>
</comment>
<feature type="compositionally biased region" description="Low complexity" evidence="11">
    <location>
        <begin position="213"/>
        <end position="232"/>
    </location>
</feature>
<feature type="DNA-binding region" description="Fork-head" evidence="10">
    <location>
        <begin position="71"/>
        <end position="167"/>
    </location>
</feature>
<name>A0A2A6BYQ1_PRIPA</name>
<evidence type="ECO:0000256" key="1">
    <source>
        <dbReference type="ARBA" id="ARBA00001954"/>
    </source>
</evidence>
<dbReference type="GO" id="GO:0043565">
    <property type="term" value="F:sequence-specific DNA binding"/>
    <property type="evidence" value="ECO:0007669"/>
    <property type="project" value="InterPro"/>
</dbReference>
<evidence type="ECO:0000256" key="5">
    <source>
        <dbReference type="ARBA" id="ARBA00022964"/>
    </source>
</evidence>
<dbReference type="Pfam" id="PF00250">
    <property type="entry name" value="Forkhead"/>
    <property type="match status" value="1"/>
</dbReference>
<dbReference type="PANTHER" id="PTHR46030:SF1">
    <property type="entry name" value="ALPHA-KETOGLUTARATE-DEPENDENT DIOXYGENASE ALKB HOMOLOG 6"/>
    <property type="match status" value="1"/>
</dbReference>
<dbReference type="AlphaFoldDB" id="A0A2A6BYQ1"/>
<keyword evidence="7" id="KW-0408">Iron</keyword>
<dbReference type="PRINTS" id="PR00053">
    <property type="entry name" value="FORKHEAD"/>
</dbReference>
<feature type="region of interest" description="Disordered" evidence="11">
    <location>
        <begin position="164"/>
        <end position="237"/>
    </location>
</feature>
<dbReference type="EnsemblMetazoa" id="PPA38699.1">
    <property type="protein sequence ID" value="PPA38699.1"/>
    <property type="gene ID" value="WBGene00277068"/>
</dbReference>
<dbReference type="InterPro" id="IPR001766">
    <property type="entry name" value="Fork_head_dom"/>
</dbReference>
<dbReference type="PROSITE" id="PS00658">
    <property type="entry name" value="FORK_HEAD_2"/>
    <property type="match status" value="1"/>
</dbReference>
<dbReference type="SUPFAM" id="SSF51197">
    <property type="entry name" value="Clavaminate synthase-like"/>
    <property type="match status" value="1"/>
</dbReference>
<dbReference type="PANTHER" id="PTHR46030">
    <property type="entry name" value="ALPHA-KETOGLUTARATE-DEPENDENT DIOXYGENASE ALKB HOMOLOG 6"/>
    <property type="match status" value="1"/>
</dbReference>
<keyword evidence="8 10" id="KW-0238">DNA-binding</keyword>
<dbReference type="InterPro" id="IPR036388">
    <property type="entry name" value="WH-like_DNA-bd_sf"/>
</dbReference>
<evidence type="ECO:0000256" key="2">
    <source>
        <dbReference type="ARBA" id="ARBA00004123"/>
    </source>
</evidence>
<dbReference type="InterPro" id="IPR037151">
    <property type="entry name" value="AlkB-like_sf"/>
</dbReference>
<feature type="compositionally biased region" description="Acidic residues" evidence="11">
    <location>
        <begin position="168"/>
        <end position="183"/>
    </location>
</feature>
<dbReference type="InterPro" id="IPR030456">
    <property type="entry name" value="TF_fork_head_CS_2"/>
</dbReference>
<dbReference type="InterPro" id="IPR005123">
    <property type="entry name" value="Oxoglu/Fe-dep_dioxygenase_dom"/>
</dbReference>
<comment type="similarity">
    <text evidence="3">Belongs to the alkB family.</text>
</comment>
<evidence type="ECO:0000256" key="10">
    <source>
        <dbReference type="PROSITE-ProRule" id="PRU00089"/>
    </source>
</evidence>
<dbReference type="Proteomes" id="UP000005239">
    <property type="component" value="Unassembled WGS sequence"/>
</dbReference>